<proteinExistence type="predicted"/>
<dbReference type="AlphaFoldDB" id="A0A2C6MI29"/>
<organism evidence="1 2">
    <name type="scientific">Desulforamulus profundi</name>
    <dbReference type="NCBI Taxonomy" id="1383067"/>
    <lineage>
        <taxon>Bacteria</taxon>
        <taxon>Bacillati</taxon>
        <taxon>Bacillota</taxon>
        <taxon>Clostridia</taxon>
        <taxon>Eubacteriales</taxon>
        <taxon>Peptococcaceae</taxon>
        <taxon>Desulforamulus</taxon>
    </lineage>
</organism>
<dbReference type="RefSeq" id="WP_099082203.1">
    <property type="nucleotide sequence ID" value="NZ_AWQQ01000020.1"/>
</dbReference>
<reference evidence="1 2" key="1">
    <citation type="submission" date="2013-09" db="EMBL/GenBank/DDBJ databases">
        <title>Biodegradation of hydrocarbons in the deep terrestrial subsurface : characterization of a microbial consortium composed of two Desulfotomaculum species originating from a deep geological formation.</title>
        <authorList>
            <person name="Aullo T."/>
            <person name="Berlendis S."/>
            <person name="Lascourreges J.-F."/>
            <person name="Dessort D."/>
            <person name="Saint-Laurent S."/>
            <person name="Schraauwers B."/>
            <person name="Mas J."/>
            <person name="Magot M."/>
            <person name="Ranchou-Peyruse A."/>
        </authorList>
    </citation>
    <scope>NUCLEOTIDE SEQUENCE [LARGE SCALE GENOMIC DNA]</scope>
    <source>
        <strain evidence="1 2">Bs107</strain>
    </source>
</reference>
<comment type="caution">
    <text evidence="1">The sequence shown here is derived from an EMBL/GenBank/DDBJ whole genome shotgun (WGS) entry which is preliminary data.</text>
</comment>
<keyword evidence="2" id="KW-1185">Reference proteome</keyword>
<dbReference type="EMBL" id="AWQQ01000020">
    <property type="protein sequence ID" value="PHJ39435.1"/>
    <property type="molecule type" value="Genomic_DNA"/>
</dbReference>
<evidence type="ECO:0000313" key="1">
    <source>
        <dbReference type="EMBL" id="PHJ39435.1"/>
    </source>
</evidence>
<dbReference type="OrthoDB" id="9798408at2"/>
<evidence type="ECO:0000313" key="2">
    <source>
        <dbReference type="Proteomes" id="UP000222564"/>
    </source>
</evidence>
<name>A0A2C6MI29_9FIRM</name>
<gene>
    <name evidence="1" type="ORF">P378_03235</name>
</gene>
<dbReference type="Proteomes" id="UP000222564">
    <property type="component" value="Unassembled WGS sequence"/>
</dbReference>
<protein>
    <submittedName>
        <fullName evidence="1">Uncharacterized protein</fullName>
    </submittedName>
</protein>
<accession>A0A2C6MI29</accession>
<sequence>MNGIKEYKYAIVLALCMLGLYVYQPPTGAKSFDITVKNIQEMLAFLPQRDLKYARNCSPWIR</sequence>